<sequence>MPALKDSSTPHVAGGAGSAAGFEQQIEETKKLLESQPDSVNLWTKLGNLYFDTDQYAKAIDAYSKSLAIEPDNAHVLTDLGVMYRRSGNPQKAVENFDKAILAAPKHETARLNKGIVLYYDLKDKAGAIQAWNGLVQMNPGARTPNGKLVKDMIRDLS</sequence>
<keyword evidence="1" id="KW-0677">Repeat</keyword>
<name>C6BYA7_MARSD</name>
<dbReference type="AlphaFoldDB" id="C6BYA7"/>
<evidence type="ECO:0000256" key="1">
    <source>
        <dbReference type="ARBA" id="ARBA00022737"/>
    </source>
</evidence>
<evidence type="ECO:0000256" key="2">
    <source>
        <dbReference type="ARBA" id="ARBA00022803"/>
    </source>
</evidence>
<evidence type="ECO:0000256" key="5">
    <source>
        <dbReference type="SAM" id="MobiDB-lite"/>
    </source>
</evidence>
<dbReference type="EMBL" id="CP001649">
    <property type="protein sequence ID" value="ACS78698.1"/>
    <property type="molecule type" value="Genomic_DNA"/>
</dbReference>
<dbReference type="eggNOG" id="COG0457">
    <property type="taxonomic scope" value="Bacteria"/>
</dbReference>
<dbReference type="PANTHER" id="PTHR44943:SF9">
    <property type="entry name" value="TPR-REPEAT-CONTAINING PROTEIN"/>
    <property type="match status" value="1"/>
</dbReference>
<feature type="compositionally biased region" description="Polar residues" evidence="5">
    <location>
        <begin position="1"/>
        <end position="10"/>
    </location>
</feature>
<dbReference type="InterPro" id="IPR051685">
    <property type="entry name" value="Ycf3/AcsC/BcsC/TPR_MFPF"/>
</dbReference>
<dbReference type="SMART" id="SM00028">
    <property type="entry name" value="TPR"/>
    <property type="match status" value="2"/>
</dbReference>
<dbReference type="InterPro" id="IPR011990">
    <property type="entry name" value="TPR-like_helical_dom_sf"/>
</dbReference>
<organism evidence="6 7">
    <name type="scientific">Maridesulfovibrio salexigens (strain ATCC 14822 / DSM 2638 / NCIMB 8403 / VKM B-1763)</name>
    <name type="common">Desulfovibrio salexigens</name>
    <dbReference type="NCBI Taxonomy" id="526222"/>
    <lineage>
        <taxon>Bacteria</taxon>
        <taxon>Pseudomonadati</taxon>
        <taxon>Thermodesulfobacteriota</taxon>
        <taxon>Desulfovibrionia</taxon>
        <taxon>Desulfovibrionales</taxon>
        <taxon>Desulfovibrionaceae</taxon>
        <taxon>Maridesulfovibrio</taxon>
    </lineage>
</organism>
<keyword evidence="3" id="KW-0793">Thylakoid</keyword>
<evidence type="ECO:0000256" key="3">
    <source>
        <dbReference type="ARBA" id="ARBA00023078"/>
    </source>
</evidence>
<feature type="repeat" description="TPR" evidence="4">
    <location>
        <begin position="74"/>
        <end position="107"/>
    </location>
</feature>
<evidence type="ECO:0000313" key="7">
    <source>
        <dbReference type="Proteomes" id="UP000002601"/>
    </source>
</evidence>
<dbReference type="HOGENOM" id="CLU_094894_0_0_7"/>
<evidence type="ECO:0000313" key="6">
    <source>
        <dbReference type="EMBL" id="ACS78698.1"/>
    </source>
</evidence>
<reference evidence="6 7" key="1">
    <citation type="submission" date="2009-06" db="EMBL/GenBank/DDBJ databases">
        <title>Complete sequence of Desulfovibrio salexigens DSM 2638.</title>
        <authorList>
            <consortium name="US DOE Joint Genome Institute"/>
            <person name="Lucas S."/>
            <person name="Copeland A."/>
            <person name="Lapidus A."/>
            <person name="Glavina del Rio T."/>
            <person name="Tice H."/>
            <person name="Bruce D."/>
            <person name="Goodwin L."/>
            <person name="Pitluck S."/>
            <person name="Munk A.C."/>
            <person name="Brettin T."/>
            <person name="Detter J.C."/>
            <person name="Han C."/>
            <person name="Tapia R."/>
            <person name="Larimer F."/>
            <person name="Land M."/>
            <person name="Hauser L."/>
            <person name="Kyrpides N."/>
            <person name="Anderson I."/>
            <person name="Wall J.D."/>
            <person name="Arkin A.P."/>
            <person name="Dehal P."/>
            <person name="Chivian D."/>
            <person name="Giles B."/>
            <person name="Hazen T.C."/>
        </authorList>
    </citation>
    <scope>NUCLEOTIDE SEQUENCE [LARGE SCALE GENOMIC DNA]</scope>
    <source>
        <strain evidence="7">ATCC 14822 / DSM 2638 / NCIMB 8403 / VKM B-1763</strain>
    </source>
</reference>
<feature type="repeat" description="TPR" evidence="4">
    <location>
        <begin position="40"/>
        <end position="73"/>
    </location>
</feature>
<dbReference type="Gene3D" id="1.25.40.10">
    <property type="entry name" value="Tetratricopeptide repeat domain"/>
    <property type="match status" value="1"/>
</dbReference>
<dbReference type="Proteomes" id="UP000002601">
    <property type="component" value="Chromosome"/>
</dbReference>
<feature type="region of interest" description="Disordered" evidence="5">
    <location>
        <begin position="1"/>
        <end position="20"/>
    </location>
</feature>
<dbReference type="STRING" id="526222.Desal_0632"/>
<gene>
    <name evidence="6" type="ordered locus">Desal_0632</name>
</gene>
<dbReference type="RefSeq" id="WP_015850517.1">
    <property type="nucleotide sequence ID" value="NC_012881.1"/>
</dbReference>
<keyword evidence="7" id="KW-1185">Reference proteome</keyword>
<dbReference type="PROSITE" id="PS50293">
    <property type="entry name" value="TPR_REGION"/>
    <property type="match status" value="1"/>
</dbReference>
<evidence type="ECO:0000256" key="4">
    <source>
        <dbReference type="PROSITE-ProRule" id="PRU00339"/>
    </source>
</evidence>
<dbReference type="KEGG" id="dsa:Desal_0632"/>
<dbReference type="SUPFAM" id="SSF48452">
    <property type="entry name" value="TPR-like"/>
    <property type="match status" value="1"/>
</dbReference>
<protein>
    <submittedName>
        <fullName evidence="6">TPR repeat-containing protein</fullName>
    </submittedName>
</protein>
<accession>C6BYA7</accession>
<dbReference type="PROSITE" id="PS50005">
    <property type="entry name" value="TPR"/>
    <property type="match status" value="2"/>
</dbReference>
<keyword evidence="2 4" id="KW-0802">TPR repeat</keyword>
<dbReference type="PANTHER" id="PTHR44943">
    <property type="entry name" value="CELLULOSE SYNTHASE OPERON PROTEIN C"/>
    <property type="match status" value="1"/>
</dbReference>
<dbReference type="Pfam" id="PF13424">
    <property type="entry name" value="TPR_12"/>
    <property type="match status" value="1"/>
</dbReference>
<dbReference type="InterPro" id="IPR019734">
    <property type="entry name" value="TPR_rpt"/>
</dbReference>
<proteinExistence type="predicted"/>